<sequence length="139" mass="15513">MTRTQLEVIFCDDVRQEIGNKQSFIGVYSGDLLIEHVPVVLPRLCVVATLTLPPGDDCDSVQFRVMQGDQCLLRTDDLPGASGAFSAEQDRRIAVVAVMSPFQVDDEISLHVVAELDETELESRHLRIRRTSDDLETVQ</sequence>
<dbReference type="RefSeq" id="WP_201245915.1">
    <property type="nucleotide sequence ID" value="NZ_NHSF01000059.1"/>
</dbReference>
<dbReference type="EMBL" id="NHSF01000059">
    <property type="protein sequence ID" value="MBK5931102.1"/>
    <property type="molecule type" value="Genomic_DNA"/>
</dbReference>
<dbReference type="Proteomes" id="UP001296967">
    <property type="component" value="Unassembled WGS sequence"/>
</dbReference>
<dbReference type="InterPro" id="IPR054221">
    <property type="entry name" value="DUF6941"/>
</dbReference>
<reference evidence="1" key="2">
    <citation type="journal article" date="2020" name="Microorganisms">
        <title>Osmotic Adaptation and Compatible Solute Biosynthesis of Phototrophic Bacteria as Revealed from Genome Analyses.</title>
        <authorList>
            <person name="Imhoff J.F."/>
            <person name="Rahn T."/>
            <person name="Kunzel S."/>
            <person name="Keller A."/>
            <person name="Neulinger S.C."/>
        </authorList>
    </citation>
    <scope>NUCLEOTIDE SEQUENCE</scope>
    <source>
        <strain evidence="1">DSM 4395</strain>
    </source>
</reference>
<organism evidence="1 2">
    <name type="scientific">Halochromatium salexigens</name>
    <name type="common">Chromatium salexigens</name>
    <dbReference type="NCBI Taxonomy" id="49447"/>
    <lineage>
        <taxon>Bacteria</taxon>
        <taxon>Pseudomonadati</taxon>
        <taxon>Pseudomonadota</taxon>
        <taxon>Gammaproteobacteria</taxon>
        <taxon>Chromatiales</taxon>
        <taxon>Chromatiaceae</taxon>
        <taxon>Halochromatium</taxon>
    </lineage>
</organism>
<dbReference type="Pfam" id="PF22091">
    <property type="entry name" value="DUF6941"/>
    <property type="match status" value="1"/>
</dbReference>
<comment type="caution">
    <text evidence="1">The sequence shown here is derived from an EMBL/GenBank/DDBJ whole genome shotgun (WGS) entry which is preliminary data.</text>
</comment>
<dbReference type="AlphaFoldDB" id="A0AAJ0UIF3"/>
<evidence type="ECO:0000313" key="1">
    <source>
        <dbReference type="EMBL" id="MBK5931102.1"/>
    </source>
</evidence>
<name>A0AAJ0UIF3_HALSE</name>
<protein>
    <submittedName>
        <fullName evidence="1">Uncharacterized protein</fullName>
    </submittedName>
</protein>
<reference evidence="1" key="1">
    <citation type="submission" date="2017-05" db="EMBL/GenBank/DDBJ databases">
        <authorList>
            <person name="Imhoff J.F."/>
            <person name="Rahn T."/>
            <person name="Kuenzel S."/>
            <person name="Neulinger S.C."/>
        </authorList>
    </citation>
    <scope>NUCLEOTIDE SEQUENCE</scope>
    <source>
        <strain evidence="1">DSM 4395</strain>
    </source>
</reference>
<accession>A0AAJ0UIF3</accession>
<proteinExistence type="predicted"/>
<gene>
    <name evidence="1" type="ORF">CCR82_11350</name>
</gene>
<keyword evidence="2" id="KW-1185">Reference proteome</keyword>
<evidence type="ECO:0000313" key="2">
    <source>
        <dbReference type="Proteomes" id="UP001296967"/>
    </source>
</evidence>